<dbReference type="EMBL" id="CAMXCT020003075">
    <property type="protein sequence ID" value="CAL1155640.1"/>
    <property type="molecule type" value="Genomic_DNA"/>
</dbReference>
<reference evidence="2 3" key="2">
    <citation type="submission" date="2024-05" db="EMBL/GenBank/DDBJ databases">
        <authorList>
            <person name="Chen Y."/>
            <person name="Shah S."/>
            <person name="Dougan E. K."/>
            <person name="Thang M."/>
            <person name="Chan C."/>
        </authorList>
    </citation>
    <scope>NUCLEOTIDE SEQUENCE [LARGE SCALE GENOMIC DNA]</scope>
</reference>
<proteinExistence type="predicted"/>
<keyword evidence="3" id="KW-1185">Reference proteome</keyword>
<dbReference type="Proteomes" id="UP001152797">
    <property type="component" value="Unassembled WGS sequence"/>
</dbReference>
<sequence>MKRKSSADGPSRRKGGLRQRLRAQAREDALPQHSALATVLLNLFAWGDISAQLAQKIAAAAYKDAQAMKNSETDLGHLQKISSIGCGGVWENKCYADLMKVIPYKIAIPKPTLTSLPFKPGPLLQGFLLPHEMFSAIFHSYPGVWTKCLCPSQDRLAAFWQTNSSHPAFQARGLAERPDYRRRCVPLSLHGDDVPVVGVGKSWCSLLTVFSWSSQCGFGNTKEAQYFIWGCWEKLRKIEEDQSLDTLGCFFKVLVWSFKWLQRGQWPDRDWEGALYLPSSDAGKKALTPLANGYYAVLWSVLGDLDYLCKALLLPRSTLASGPCSLCRCKNKGPYSWMNFQPEAAWRTVQWTARGWRNWENRSTSTLFSMDGFTPWMISMDWMHCKYLGHDQLCYGSILSLLVHFVLPNSPASNTQQIWCDIREYYARHKTPCRYRTMKLSMFQRQAPQYPKLRGKAAEIKWLAGPMLFVWEKYQNHNLESHKKIHAYLKLNLEIETMLSDYREDMAFPPAVADTFEHACTAMLLILTSVAEHFLEEKLFNVTQKAHFMQHISMLARFLSPRLTWCFCGEDMQRRISHLCKACVNGQQPSQSVLKLIARYRLGLHLTFMEDS</sequence>
<dbReference type="EMBL" id="CAMXCT010003075">
    <property type="protein sequence ID" value="CAI4002265.1"/>
    <property type="molecule type" value="Genomic_DNA"/>
</dbReference>
<evidence type="ECO:0000313" key="2">
    <source>
        <dbReference type="EMBL" id="CAL4789577.1"/>
    </source>
</evidence>
<organism evidence="1">
    <name type="scientific">Cladocopium goreaui</name>
    <dbReference type="NCBI Taxonomy" id="2562237"/>
    <lineage>
        <taxon>Eukaryota</taxon>
        <taxon>Sar</taxon>
        <taxon>Alveolata</taxon>
        <taxon>Dinophyceae</taxon>
        <taxon>Suessiales</taxon>
        <taxon>Symbiodiniaceae</taxon>
        <taxon>Cladocopium</taxon>
    </lineage>
</organism>
<reference evidence="1" key="1">
    <citation type="submission" date="2022-10" db="EMBL/GenBank/DDBJ databases">
        <authorList>
            <person name="Chen Y."/>
            <person name="Dougan E. K."/>
            <person name="Chan C."/>
            <person name="Rhodes N."/>
            <person name="Thang M."/>
        </authorList>
    </citation>
    <scope>NUCLEOTIDE SEQUENCE</scope>
</reference>
<dbReference type="AlphaFoldDB" id="A0A9P1D3E9"/>
<gene>
    <name evidence="1" type="ORF">C1SCF055_LOCUS28231</name>
</gene>
<evidence type="ECO:0000313" key="1">
    <source>
        <dbReference type="EMBL" id="CAI4002265.1"/>
    </source>
</evidence>
<protein>
    <submittedName>
        <fullName evidence="1">Uncharacterized protein</fullName>
    </submittedName>
</protein>
<name>A0A9P1D3E9_9DINO</name>
<comment type="caution">
    <text evidence="1">The sequence shown here is derived from an EMBL/GenBank/DDBJ whole genome shotgun (WGS) entry which is preliminary data.</text>
</comment>
<accession>A0A9P1D3E9</accession>
<dbReference type="EMBL" id="CAMXCT030003075">
    <property type="protein sequence ID" value="CAL4789577.1"/>
    <property type="molecule type" value="Genomic_DNA"/>
</dbReference>
<evidence type="ECO:0000313" key="3">
    <source>
        <dbReference type="Proteomes" id="UP001152797"/>
    </source>
</evidence>
<dbReference type="OrthoDB" id="446209at2759"/>